<dbReference type="SUPFAM" id="SSF48452">
    <property type="entry name" value="TPR-like"/>
    <property type="match status" value="1"/>
</dbReference>
<dbReference type="InterPro" id="IPR013105">
    <property type="entry name" value="TPR_2"/>
</dbReference>
<dbReference type="InterPro" id="IPR011990">
    <property type="entry name" value="TPR-like_helical_dom_sf"/>
</dbReference>
<dbReference type="GO" id="GO:0004197">
    <property type="term" value="F:cysteine-type endopeptidase activity"/>
    <property type="evidence" value="ECO:0007669"/>
    <property type="project" value="InterPro"/>
</dbReference>
<protein>
    <submittedName>
        <fullName evidence="6">Caspase family protein</fullName>
    </submittedName>
</protein>
<feature type="transmembrane region" description="Helical" evidence="4">
    <location>
        <begin position="665"/>
        <end position="685"/>
    </location>
</feature>
<dbReference type="InterPro" id="IPR018247">
    <property type="entry name" value="EF_Hand_1_Ca_BS"/>
</dbReference>
<sequence>MAKVALLVGVSEYEPGLNSLPGAVRDIEAVQRVLRHPEMGSFDDVKMLSNPDPLAMQEAIEALFLDRAKNDLILLFFSGHGIKDESGMLYLATRITRKHPKGELVKATAVSASSIHDIMNGSRCKRQVVILDCCFSGAFAEGMKAKDDGVVDLQTQLGGEGRAVLTSSTSTQYSFEQQGSDLSVYTRYIVEGIETGAADTNNDGIVSIDELHDYARKKVQETAPAMKPKIYAVEEGFNIRLAAAAVGDPKLRYRREIERFASRGEISSIGRRVLGELRDKLKLLPEEVAAIEAETLEPYRKYQKNLQEYSQALSDATQRETQLSGYTRNELKRLQEVLGLRDEDVEPIESEISSRQDIKTTEGEQKQIAEWYAQALIYLRDGQWVEAIQLLGQINAQQTGYKDVSTKLHEAKRQQQIAELTAKVEESYASQTWVESIKHLEAILAIDPENQKVKTRLDDAKRQRQLATLYAQARNWHREQQWQRVIDVFREIRALDTSCPDPDNLQELARQRLREKERLNQEGRVAKLHNRGQLYMNAQEWQKAIEVFEELAQLNPNYRDTSALLAEAQQELNQGKQMLPFMGLIAAVWVIILFLANPLGDSVAGGIGGLLTGLAIAWTTQDEAADVMLQQLLKILMFGVAGAVVGSIVWLIIPNLDNSSIPTITIPIVKALISAGIGISALLLWKQLG</sequence>
<reference evidence="6" key="2">
    <citation type="journal article" date="2022" name="Microbiol. Resour. Announc.">
        <title>Metagenome Sequencing to Explore Phylogenomics of Terrestrial Cyanobacteria.</title>
        <authorList>
            <person name="Ward R.D."/>
            <person name="Stajich J.E."/>
            <person name="Johansen J.R."/>
            <person name="Huntemann M."/>
            <person name="Clum A."/>
            <person name="Foster B."/>
            <person name="Foster B."/>
            <person name="Roux S."/>
            <person name="Palaniappan K."/>
            <person name="Varghese N."/>
            <person name="Mukherjee S."/>
            <person name="Reddy T.B.K."/>
            <person name="Daum C."/>
            <person name="Copeland A."/>
            <person name="Chen I.A."/>
            <person name="Ivanova N.N."/>
            <person name="Kyrpides N.C."/>
            <person name="Shapiro N."/>
            <person name="Eloe-Fadrosh E.A."/>
            <person name="Pietrasiak N."/>
        </authorList>
    </citation>
    <scope>NUCLEOTIDE SEQUENCE</scope>
    <source>
        <strain evidence="6">UHER 2000/2452</strain>
    </source>
</reference>
<evidence type="ECO:0000256" key="2">
    <source>
        <dbReference type="ARBA" id="ARBA00022803"/>
    </source>
</evidence>
<evidence type="ECO:0000313" key="7">
    <source>
        <dbReference type="Proteomes" id="UP000757435"/>
    </source>
</evidence>
<feature type="repeat" description="TPR" evidence="3">
    <location>
        <begin position="525"/>
        <end position="558"/>
    </location>
</feature>
<feature type="domain" description="Peptidase C14 caspase" evidence="5">
    <location>
        <begin position="3"/>
        <end position="230"/>
    </location>
</feature>
<dbReference type="Pfam" id="PF00656">
    <property type="entry name" value="Peptidase_C14"/>
    <property type="match status" value="1"/>
</dbReference>
<dbReference type="AlphaFoldDB" id="A0A951QE71"/>
<feature type="transmembrane region" description="Helical" evidence="4">
    <location>
        <begin position="632"/>
        <end position="653"/>
    </location>
</feature>
<dbReference type="Gene3D" id="1.25.40.10">
    <property type="entry name" value="Tetratricopeptide repeat domain"/>
    <property type="match status" value="2"/>
</dbReference>
<dbReference type="InterPro" id="IPR052039">
    <property type="entry name" value="Caspase-related_regulators"/>
</dbReference>
<feature type="transmembrane region" description="Helical" evidence="4">
    <location>
        <begin position="578"/>
        <end position="596"/>
    </location>
</feature>
<evidence type="ECO:0000256" key="3">
    <source>
        <dbReference type="PROSITE-ProRule" id="PRU00339"/>
    </source>
</evidence>
<dbReference type="GO" id="GO:0006508">
    <property type="term" value="P:proteolysis"/>
    <property type="evidence" value="ECO:0007669"/>
    <property type="project" value="InterPro"/>
</dbReference>
<organism evidence="6 7">
    <name type="scientific">Drouetiella hepatica Uher 2000/2452</name>
    <dbReference type="NCBI Taxonomy" id="904376"/>
    <lineage>
        <taxon>Bacteria</taxon>
        <taxon>Bacillati</taxon>
        <taxon>Cyanobacteriota</taxon>
        <taxon>Cyanophyceae</taxon>
        <taxon>Oculatellales</taxon>
        <taxon>Oculatellaceae</taxon>
        <taxon>Drouetiella</taxon>
    </lineage>
</organism>
<keyword evidence="4" id="KW-0472">Membrane</keyword>
<dbReference type="EMBL" id="JAHHHD010000014">
    <property type="protein sequence ID" value="MBW4659763.1"/>
    <property type="molecule type" value="Genomic_DNA"/>
</dbReference>
<keyword evidence="4" id="KW-1133">Transmembrane helix</keyword>
<dbReference type="Gene3D" id="3.40.50.1460">
    <property type="match status" value="1"/>
</dbReference>
<proteinExistence type="predicted"/>
<evidence type="ECO:0000259" key="5">
    <source>
        <dbReference type="Pfam" id="PF00656"/>
    </source>
</evidence>
<name>A0A951QE71_9CYAN</name>
<evidence type="ECO:0000313" key="6">
    <source>
        <dbReference type="EMBL" id="MBW4659763.1"/>
    </source>
</evidence>
<reference evidence="6" key="1">
    <citation type="submission" date="2021-05" db="EMBL/GenBank/DDBJ databases">
        <authorList>
            <person name="Pietrasiak N."/>
            <person name="Ward R."/>
            <person name="Stajich J.E."/>
            <person name="Kurbessoian T."/>
        </authorList>
    </citation>
    <scope>NUCLEOTIDE SEQUENCE</scope>
    <source>
        <strain evidence="6">UHER 2000/2452</strain>
    </source>
</reference>
<dbReference type="InterPro" id="IPR011600">
    <property type="entry name" value="Pept_C14_caspase"/>
</dbReference>
<dbReference type="SMART" id="SM00028">
    <property type="entry name" value="TPR"/>
    <property type="match status" value="2"/>
</dbReference>
<keyword evidence="4" id="KW-0812">Transmembrane</keyword>
<gene>
    <name evidence="6" type="ORF">KME15_13885</name>
</gene>
<dbReference type="PANTHER" id="PTHR22576:SF37">
    <property type="entry name" value="MUCOSA-ASSOCIATED LYMPHOID TISSUE LYMPHOMA TRANSLOCATION PROTEIN 1"/>
    <property type="match status" value="1"/>
</dbReference>
<dbReference type="PROSITE" id="PS50005">
    <property type="entry name" value="TPR"/>
    <property type="match status" value="1"/>
</dbReference>
<dbReference type="InterPro" id="IPR019734">
    <property type="entry name" value="TPR_rpt"/>
</dbReference>
<dbReference type="Proteomes" id="UP000757435">
    <property type="component" value="Unassembled WGS sequence"/>
</dbReference>
<dbReference type="PROSITE" id="PS00018">
    <property type="entry name" value="EF_HAND_1"/>
    <property type="match status" value="1"/>
</dbReference>
<dbReference type="NCBIfam" id="NF047832">
    <property type="entry name" value="caspase_w_EACC1"/>
    <property type="match status" value="1"/>
</dbReference>
<dbReference type="PANTHER" id="PTHR22576">
    <property type="entry name" value="MUCOSA ASSOCIATED LYMPHOID TISSUE LYMPHOMA TRANSLOCATION PROTEIN 1/PARACASPASE"/>
    <property type="match status" value="1"/>
</dbReference>
<evidence type="ECO:0000256" key="1">
    <source>
        <dbReference type="ARBA" id="ARBA00022737"/>
    </source>
</evidence>
<dbReference type="Pfam" id="PF07719">
    <property type="entry name" value="TPR_2"/>
    <property type="match status" value="1"/>
</dbReference>
<keyword evidence="1" id="KW-0677">Repeat</keyword>
<keyword evidence="2 3" id="KW-0802">TPR repeat</keyword>
<evidence type="ECO:0000256" key="4">
    <source>
        <dbReference type="SAM" id="Phobius"/>
    </source>
</evidence>
<dbReference type="InterPro" id="IPR029030">
    <property type="entry name" value="Caspase-like_dom_sf"/>
</dbReference>
<dbReference type="SUPFAM" id="SSF52129">
    <property type="entry name" value="Caspase-like"/>
    <property type="match status" value="1"/>
</dbReference>
<comment type="caution">
    <text evidence="6">The sequence shown here is derived from an EMBL/GenBank/DDBJ whole genome shotgun (WGS) entry which is preliminary data.</text>
</comment>
<accession>A0A951QE71</accession>